<dbReference type="SUPFAM" id="SSF53098">
    <property type="entry name" value="Ribonuclease H-like"/>
    <property type="match status" value="1"/>
</dbReference>
<organism evidence="3 4">
    <name type="scientific">Symbiodinium necroappetens</name>
    <dbReference type="NCBI Taxonomy" id="1628268"/>
    <lineage>
        <taxon>Eukaryota</taxon>
        <taxon>Sar</taxon>
        <taxon>Alveolata</taxon>
        <taxon>Dinophyceae</taxon>
        <taxon>Suessiales</taxon>
        <taxon>Symbiodiniaceae</taxon>
        <taxon>Symbiodinium</taxon>
    </lineage>
</organism>
<dbReference type="EMBL" id="CAJNJA010033871">
    <property type="protein sequence ID" value="CAE7684756.1"/>
    <property type="molecule type" value="Genomic_DNA"/>
</dbReference>
<dbReference type="Proteomes" id="UP000601435">
    <property type="component" value="Unassembled WGS sequence"/>
</dbReference>
<feature type="region of interest" description="Disordered" evidence="1">
    <location>
        <begin position="428"/>
        <end position="497"/>
    </location>
</feature>
<dbReference type="GO" id="GO:0003676">
    <property type="term" value="F:nucleic acid binding"/>
    <property type="evidence" value="ECO:0007669"/>
    <property type="project" value="InterPro"/>
</dbReference>
<feature type="compositionally biased region" description="Low complexity" evidence="1">
    <location>
        <begin position="473"/>
        <end position="482"/>
    </location>
</feature>
<feature type="compositionally biased region" description="Polar residues" evidence="1">
    <location>
        <begin position="56"/>
        <end position="65"/>
    </location>
</feature>
<dbReference type="Pfam" id="PF07727">
    <property type="entry name" value="RVT_2"/>
    <property type="match status" value="1"/>
</dbReference>
<accession>A0A812WNX2</accession>
<feature type="non-terminal residue" evidence="3">
    <location>
        <position position="1"/>
    </location>
</feature>
<sequence>DSVANNPRHAYALVGAYRVPAQILQSRWDPKQDLKELFPEDPLEELARNLPVPSTGKESSNQEPEQASLEPIQEEEEEPSSKLDQVLEELKEPVPQVGREFLSDALREWMAKQGIQVTLSEAHDKKGNGLAERIVGWSKQRTRCLLESSKLPQTLWPFAAVHAAGQHKAQVLGHKPLPYFGEKVLYKRPILPGNLKPWDPWAQGRYLGPSLSVPDGHSVLKEDGNTTIVKNLRAELVDPEARLAEMQRERDLADVASDAAPSEPGLDLQLPEVLEAEGPPSSDPPLPRRVSSKRPPRIAALRERDLGEEEDEEEEDEEEDDEVSDTEATSERATLGAISEAQVSSLGQASSSSSSGFPSHIGPVTDPTLVRALARLGLEGKAVGLHNLGVHEVGDLNFIFRADLVEEGWTEHEATVFFHECGLIAPQQRPDNPRKASQVEGGVRPVGPTGEAMTLGAIARARARAREGGAPGGPEAPSEHGATAGSSEPPDPPYNPRVTRAILEQLPAAFYDEVTVNGPISRDLLSRVEEAAHDADLTCLPRDETYADNRFQGVLRTFKCNPNGVTPIVGRLMLRKVARWRKDTFGFVPLCEEPGTPPDLEQEATVMLQDEGGVPLREAERLVRYLPFEDPHPAIGKGNQEETTGGKAFYSGAMCRGGISALRHSCRVNPQVVRCLTSILRRAFPGAVFSSLAVFEDTKAEPHRDARNEDQPNLLVGLTRFGGGEVWEQHDLGNVEKEVKGKLEKGRLLNVASGPQRLDAKLRLHSTEPWSGSRVLLTGYTVARLEHLSAEQRERLSDLGFVLPPPRDPSSAKVDSAKQGYPIQLCKVEANPIPIPRTWRGQFEFALVPEDRFREYYRHPEGPDRRERWSAAVEGYGPYRGGAILEANCQTMFTESETHERVTVAAVVSGVLQRGIHNGDVVMRECLDFLRPTEEPQGYERTRSLIGQVLELNGAEFGIRDYRIGFRFRRTVEDVDSRGAYLGDQFFMVSCHVEPTNNEPSVADLERYSNVFHYADHRHRACYEGELSEWYLPSQSLLHQVVEPTLSELQMRLESLNPNPPDGGDSGAHQASSSDGGPAVRALRAHANAEDSSFSEGSETTDPVTEPNPGFPMLPVAQIDPAFLIPSSLLLPKPCEHTPGRTSVNRPPPELHKVEVFTPDVEAKLKALGDNPLETTYTVSPAEARLHAEEWRTALSDEIESLLSKGAIRKVTGKEASELQRDPRSTLLHAKGVYTVKPGKHHSDGRPRQPFRRKARLVACGNESAYTDTADLYAAGVAGDILRASLLLAGREKWKAYGTDVHTAFLLAPLGTSRRYLLRPPAILRSLGLVQETEVWEVGKAIYGLRESPRWWTEYRDECLRKLRFQAPNPETGELEEHWLEQGATEGNIFKIRGPGNELRGLLVCYVDDFLMLSSGGIAASLHAALSSQLKWELDDLQEATAEAPLKFLGVGISPLKEGDGFALDQRAYLDEMLSRNEFSGRSSSVVCPKEMLEEGEPEDPEKGGFQHRLKQAQKATGELLWLAQKSRIAERVCRYLQGTRDTILELRASSNDAVEIYTALSEGAVYGQSLQAALRDVSDEVRAAALRQQLETQMFNKEAVKVQSLKVSETSCAEALSKWLTTFIAFAQ</sequence>
<feature type="region of interest" description="Disordered" evidence="1">
    <location>
        <begin position="38"/>
        <end position="82"/>
    </location>
</feature>
<dbReference type="Gene3D" id="3.30.420.10">
    <property type="entry name" value="Ribonuclease H-like superfamily/Ribonuclease H"/>
    <property type="match status" value="1"/>
</dbReference>
<dbReference type="InterPro" id="IPR013103">
    <property type="entry name" value="RVT_2"/>
</dbReference>
<comment type="caution">
    <text evidence="3">The sequence shown here is derived from an EMBL/GenBank/DDBJ whole genome shotgun (WGS) entry which is preliminary data.</text>
</comment>
<feature type="compositionally biased region" description="Polar residues" evidence="1">
    <location>
        <begin position="1090"/>
        <end position="1103"/>
    </location>
</feature>
<gene>
    <name evidence="3" type="primary">RE1</name>
    <name evidence="3" type="ORF">SNEC2469_LOCUS19717</name>
</gene>
<evidence type="ECO:0000313" key="3">
    <source>
        <dbReference type="EMBL" id="CAE7684756.1"/>
    </source>
</evidence>
<feature type="domain" description="Reverse transcriptase Ty1/copia-type" evidence="2">
    <location>
        <begin position="1251"/>
        <end position="1482"/>
    </location>
</feature>
<feature type="non-terminal residue" evidence="3">
    <location>
        <position position="1629"/>
    </location>
</feature>
<dbReference type="InterPro" id="IPR036397">
    <property type="entry name" value="RNaseH_sf"/>
</dbReference>
<dbReference type="InterPro" id="IPR012337">
    <property type="entry name" value="RNaseH-like_sf"/>
</dbReference>
<keyword evidence="4" id="KW-1185">Reference proteome</keyword>
<proteinExistence type="predicted"/>
<dbReference type="OrthoDB" id="443254at2759"/>
<evidence type="ECO:0000259" key="2">
    <source>
        <dbReference type="Pfam" id="PF07727"/>
    </source>
</evidence>
<feature type="region of interest" description="Disordered" evidence="1">
    <location>
        <begin position="275"/>
        <end position="336"/>
    </location>
</feature>
<feature type="compositionally biased region" description="Acidic residues" evidence="1">
    <location>
        <begin position="306"/>
        <end position="325"/>
    </location>
</feature>
<feature type="region of interest" description="Disordered" evidence="1">
    <location>
        <begin position="1054"/>
        <end position="1115"/>
    </location>
</feature>
<reference evidence="3" key="1">
    <citation type="submission" date="2021-02" db="EMBL/GenBank/DDBJ databases">
        <authorList>
            <person name="Dougan E. K."/>
            <person name="Rhodes N."/>
            <person name="Thang M."/>
            <person name="Chan C."/>
        </authorList>
    </citation>
    <scope>NUCLEOTIDE SEQUENCE</scope>
</reference>
<protein>
    <submittedName>
        <fullName evidence="3">RE1 protein</fullName>
    </submittedName>
</protein>
<name>A0A812WNX2_9DINO</name>
<evidence type="ECO:0000313" key="4">
    <source>
        <dbReference type="Proteomes" id="UP000601435"/>
    </source>
</evidence>
<evidence type="ECO:0000256" key="1">
    <source>
        <dbReference type="SAM" id="MobiDB-lite"/>
    </source>
</evidence>